<dbReference type="EMBL" id="CAADFA010000280">
    <property type="protein sequence ID" value="VFJ60800.1"/>
    <property type="molecule type" value="Genomic_DNA"/>
</dbReference>
<gene>
    <name evidence="2" type="ORF">BECKFM1743A_GA0114220_102873</name>
    <name evidence="3" type="ORF">BECKFM1743B_GA0114221_102794</name>
    <name evidence="1" type="ORF">BECKFM1743C_GA0114222_102803</name>
</gene>
<evidence type="ECO:0008006" key="4">
    <source>
        <dbReference type="Google" id="ProtNLM"/>
    </source>
</evidence>
<dbReference type="Gene3D" id="1.25.40.10">
    <property type="entry name" value="Tetratricopeptide repeat domain"/>
    <property type="match status" value="1"/>
</dbReference>
<organism evidence="3">
    <name type="scientific">Candidatus Kentrum sp. FM</name>
    <dbReference type="NCBI Taxonomy" id="2126340"/>
    <lineage>
        <taxon>Bacteria</taxon>
        <taxon>Pseudomonadati</taxon>
        <taxon>Pseudomonadota</taxon>
        <taxon>Gammaproteobacteria</taxon>
        <taxon>Candidatus Kentrum</taxon>
    </lineage>
</organism>
<evidence type="ECO:0000313" key="3">
    <source>
        <dbReference type="EMBL" id="VFK13412.1"/>
    </source>
</evidence>
<sequence length="416" mass="47624">MQKRATRTGILLAITISAVIAITHGLSRHYAQDDDLPFAQQVPRAQQALRWNRSQPDALLTLARSRLEEDPEDARNLLTEAIRTRPVHTKSIVLLSGLEHTETALADRLIDTAVSFTPSYADILIDAAKHWAKRGDDARVVALWSDALTANPRTREQLFPVLSTVAEDPATRHLLRRITEARPAWWEDFFEMLAKTALSTESVRRVFAGREKSPTYPPTPRERRAFVQRLLEKELVTEAYLVWMEGLSDEEEEHLGLLYNGSFEIEPGNTGFDWVIHSPKLTQAGTVVISFGVNGRRALRVLFQGFDDHYHHIGQRLFLEPGKYRMKGRMRIDNLKTQGGFRWVIRCRLGNAWQELGSSYRIIGMSEWHDFNIDLTVPPACTQHEIRLMSADYQQADKVTGSLWFDDFRLRRITAQ</sequence>
<dbReference type="EMBL" id="CAADEZ010000287">
    <property type="protein sequence ID" value="VFJ61563.1"/>
    <property type="molecule type" value="Genomic_DNA"/>
</dbReference>
<dbReference type="EMBL" id="CAADFL010000279">
    <property type="protein sequence ID" value="VFK13412.1"/>
    <property type="molecule type" value="Genomic_DNA"/>
</dbReference>
<proteinExistence type="predicted"/>
<dbReference type="Gene3D" id="2.60.120.260">
    <property type="entry name" value="Galactose-binding domain-like"/>
    <property type="match status" value="1"/>
</dbReference>
<accession>A0A450W8N5</accession>
<reference evidence="3" key="1">
    <citation type="submission" date="2019-02" db="EMBL/GenBank/DDBJ databases">
        <authorList>
            <person name="Gruber-Vodicka R. H."/>
            <person name="Seah K. B. B."/>
        </authorList>
    </citation>
    <scope>NUCLEOTIDE SEQUENCE</scope>
    <source>
        <strain evidence="2">BECK_BZ163</strain>
        <strain evidence="3">BECK_BZ164</strain>
        <strain evidence="1">BECK_BZ165</strain>
    </source>
</reference>
<evidence type="ECO:0000313" key="2">
    <source>
        <dbReference type="EMBL" id="VFJ61563.1"/>
    </source>
</evidence>
<name>A0A450W8N5_9GAMM</name>
<evidence type="ECO:0000313" key="1">
    <source>
        <dbReference type="EMBL" id="VFJ60800.1"/>
    </source>
</evidence>
<dbReference type="AlphaFoldDB" id="A0A450W8N5"/>
<protein>
    <recommendedName>
        <fullName evidence="4">Tetratricopeptide repeat-containing protein</fullName>
    </recommendedName>
</protein>
<dbReference type="InterPro" id="IPR011990">
    <property type="entry name" value="TPR-like_helical_dom_sf"/>
</dbReference>